<protein>
    <recommendedName>
        <fullName evidence="2">DAGKc domain-containing protein</fullName>
    </recommendedName>
</protein>
<feature type="region of interest" description="Disordered" evidence="1">
    <location>
        <begin position="80"/>
        <end position="101"/>
    </location>
</feature>
<dbReference type="Proteomes" id="UP000682733">
    <property type="component" value="Unassembled WGS sequence"/>
</dbReference>
<dbReference type="InterPro" id="IPR001206">
    <property type="entry name" value="Diacylglycerol_kinase_cat_dom"/>
</dbReference>
<evidence type="ECO:0000313" key="7">
    <source>
        <dbReference type="Proteomes" id="UP000663829"/>
    </source>
</evidence>
<proteinExistence type="predicted"/>
<evidence type="ECO:0000313" key="5">
    <source>
        <dbReference type="EMBL" id="CAF4070775.1"/>
    </source>
</evidence>
<evidence type="ECO:0000256" key="1">
    <source>
        <dbReference type="SAM" id="MobiDB-lite"/>
    </source>
</evidence>
<feature type="region of interest" description="Disordered" evidence="1">
    <location>
        <begin position="1"/>
        <end position="37"/>
    </location>
</feature>
<dbReference type="InterPro" id="IPR050187">
    <property type="entry name" value="Lipid_Phosphate_FormReg"/>
</dbReference>
<dbReference type="EMBL" id="CAJOBA010039026">
    <property type="protein sequence ID" value="CAF4070775.1"/>
    <property type="molecule type" value="Genomic_DNA"/>
</dbReference>
<dbReference type="GO" id="GO:0005737">
    <property type="term" value="C:cytoplasm"/>
    <property type="evidence" value="ECO:0007669"/>
    <property type="project" value="TreeGrafter"/>
</dbReference>
<dbReference type="Proteomes" id="UP000677228">
    <property type="component" value="Unassembled WGS sequence"/>
</dbReference>
<feature type="domain" description="DAGKc" evidence="2">
    <location>
        <begin position="190"/>
        <end position="329"/>
    </location>
</feature>
<dbReference type="Pfam" id="PF00781">
    <property type="entry name" value="DAGK_cat"/>
    <property type="match status" value="1"/>
</dbReference>
<dbReference type="PROSITE" id="PS50146">
    <property type="entry name" value="DAGK"/>
    <property type="match status" value="1"/>
</dbReference>
<evidence type="ECO:0000313" key="3">
    <source>
        <dbReference type="EMBL" id="CAF1264420.1"/>
    </source>
</evidence>
<dbReference type="Gene3D" id="3.40.50.10330">
    <property type="entry name" value="Probable inorganic polyphosphate/atp-NAD kinase, domain 1"/>
    <property type="match status" value="1"/>
</dbReference>
<dbReference type="EMBL" id="CAJOBC010082156">
    <property type="protein sequence ID" value="CAF4281826.1"/>
    <property type="molecule type" value="Genomic_DNA"/>
</dbReference>
<dbReference type="AlphaFoldDB" id="A0A815K2A3"/>
<evidence type="ECO:0000313" key="4">
    <source>
        <dbReference type="EMBL" id="CAF1387001.1"/>
    </source>
</evidence>
<dbReference type="OrthoDB" id="530923at2759"/>
<dbReference type="InterPro" id="IPR017438">
    <property type="entry name" value="ATP-NAD_kinase_N"/>
</dbReference>
<sequence>MSDDRAKSRRKRRQPTAESVKQAFENPDEPEEIDAPLNQSIETEQEPLHDRAFFTINNTTVEVELEDNVLTWSSLNGEIGSKEDSIRPSSSSKNRRSTKHTTHSLNLRDIYAVTPVYARWNWTTNVGENGSTVSSTPPVQNLQLRGFQLHAYEEIKKNILQEIVIMFQTSLPNQIEKWYHTLDKLVRTYYPPRNVLVLCNPYSGPRNGRYVYNAKIKPVLETAQYNVTYIEISDTCKPAQAITQHEGDFTNLYGLVIIIGGDGSVIDTLNAITRYLAKANRIQLDIDQEPPPLPFPLCIIPNGTTNIICHSIHGGIDQATPLFHLLFSK</sequence>
<dbReference type="PANTHER" id="PTHR12358">
    <property type="entry name" value="SPHINGOSINE KINASE"/>
    <property type="match status" value="1"/>
</dbReference>
<dbReference type="SUPFAM" id="SSF111331">
    <property type="entry name" value="NAD kinase/diacylglycerol kinase-like"/>
    <property type="match status" value="1"/>
</dbReference>
<dbReference type="GO" id="GO:0001727">
    <property type="term" value="F:lipid kinase activity"/>
    <property type="evidence" value="ECO:0007669"/>
    <property type="project" value="TreeGrafter"/>
</dbReference>
<organism evidence="4 7">
    <name type="scientific">Didymodactylos carnosus</name>
    <dbReference type="NCBI Taxonomy" id="1234261"/>
    <lineage>
        <taxon>Eukaryota</taxon>
        <taxon>Metazoa</taxon>
        <taxon>Spiralia</taxon>
        <taxon>Gnathifera</taxon>
        <taxon>Rotifera</taxon>
        <taxon>Eurotatoria</taxon>
        <taxon>Bdelloidea</taxon>
        <taxon>Philodinida</taxon>
        <taxon>Philodinidae</taxon>
        <taxon>Didymodactylos</taxon>
    </lineage>
</organism>
<dbReference type="Proteomes" id="UP000663829">
    <property type="component" value="Unassembled WGS sequence"/>
</dbReference>
<dbReference type="GO" id="GO:0016020">
    <property type="term" value="C:membrane"/>
    <property type="evidence" value="ECO:0007669"/>
    <property type="project" value="TreeGrafter"/>
</dbReference>
<dbReference type="EMBL" id="CAJNOQ010016754">
    <property type="protein sequence ID" value="CAF1387001.1"/>
    <property type="molecule type" value="Genomic_DNA"/>
</dbReference>
<dbReference type="GO" id="GO:0016773">
    <property type="term" value="F:phosphotransferase activity, alcohol group as acceptor"/>
    <property type="evidence" value="ECO:0007669"/>
    <property type="project" value="UniProtKB-ARBA"/>
</dbReference>
<evidence type="ECO:0000313" key="6">
    <source>
        <dbReference type="EMBL" id="CAF4281826.1"/>
    </source>
</evidence>
<reference evidence="4" key="1">
    <citation type="submission" date="2021-02" db="EMBL/GenBank/DDBJ databases">
        <authorList>
            <person name="Nowell W R."/>
        </authorList>
    </citation>
    <scope>NUCLEOTIDE SEQUENCE</scope>
</reference>
<evidence type="ECO:0000259" key="2">
    <source>
        <dbReference type="PROSITE" id="PS50146"/>
    </source>
</evidence>
<name>A0A815K2A3_9BILA</name>
<comment type="caution">
    <text evidence="4">The sequence shown here is derived from an EMBL/GenBank/DDBJ whole genome shotgun (WGS) entry which is preliminary data.</text>
</comment>
<dbReference type="InterPro" id="IPR016064">
    <property type="entry name" value="NAD/diacylglycerol_kinase_sf"/>
</dbReference>
<dbReference type="EMBL" id="CAJNOK010017467">
    <property type="protein sequence ID" value="CAF1264420.1"/>
    <property type="molecule type" value="Genomic_DNA"/>
</dbReference>
<keyword evidence="7" id="KW-1185">Reference proteome</keyword>
<dbReference type="GO" id="GO:0046512">
    <property type="term" value="P:sphingosine biosynthetic process"/>
    <property type="evidence" value="ECO:0007669"/>
    <property type="project" value="TreeGrafter"/>
</dbReference>
<dbReference type="Proteomes" id="UP000681722">
    <property type="component" value="Unassembled WGS sequence"/>
</dbReference>
<accession>A0A815K2A3</accession>
<dbReference type="PANTHER" id="PTHR12358:SF31">
    <property type="entry name" value="ACYLGLYCEROL KINASE, MITOCHONDRIAL"/>
    <property type="match status" value="1"/>
</dbReference>
<gene>
    <name evidence="4" type="ORF">GPM918_LOCUS32605</name>
    <name evidence="3" type="ORF">OVA965_LOCUS26882</name>
    <name evidence="6" type="ORF">SRO942_LOCUS33275</name>
    <name evidence="5" type="ORF">TMI583_LOCUS27626</name>
</gene>